<keyword evidence="2" id="KW-1185">Reference proteome</keyword>
<comment type="caution">
    <text evidence="1">The sequence shown here is derived from an EMBL/GenBank/DDBJ whole genome shotgun (WGS) entry which is preliminary data.</text>
</comment>
<dbReference type="Proteomes" id="UP000221101">
    <property type="component" value="Unassembled WGS sequence"/>
</dbReference>
<evidence type="ECO:0000313" key="2">
    <source>
        <dbReference type="Proteomes" id="UP000221101"/>
    </source>
</evidence>
<proteinExistence type="predicted"/>
<dbReference type="AlphaFoldDB" id="A0A2D0LA14"/>
<organism evidence="1 2">
    <name type="scientific">Xenorhabdus kozodoii</name>
    <dbReference type="NCBI Taxonomy" id="351676"/>
    <lineage>
        <taxon>Bacteria</taxon>
        <taxon>Pseudomonadati</taxon>
        <taxon>Pseudomonadota</taxon>
        <taxon>Gammaproteobacteria</taxon>
        <taxon>Enterobacterales</taxon>
        <taxon>Morganellaceae</taxon>
        <taxon>Xenorhabdus</taxon>
    </lineage>
</organism>
<gene>
    <name evidence="1" type="ORF">Xkoz_02467</name>
</gene>
<evidence type="ECO:0000313" key="1">
    <source>
        <dbReference type="EMBL" id="PHM72513.1"/>
    </source>
</evidence>
<protein>
    <submittedName>
        <fullName evidence="1">Uncharacterized protein</fullName>
    </submittedName>
</protein>
<reference evidence="1 2" key="1">
    <citation type="journal article" date="2017" name="Nat. Microbiol.">
        <title>Natural product diversity associated with the nematode symbionts Photorhabdus and Xenorhabdus.</title>
        <authorList>
            <person name="Tobias N.J."/>
            <person name="Wolff H."/>
            <person name="Djahanschiri B."/>
            <person name="Grundmann F."/>
            <person name="Kronenwerth M."/>
            <person name="Shi Y.M."/>
            <person name="Simonyi S."/>
            <person name="Grun P."/>
            <person name="Shapiro-Ilan D."/>
            <person name="Pidot S.J."/>
            <person name="Stinear T.P."/>
            <person name="Ebersberger I."/>
            <person name="Bode H.B."/>
        </authorList>
    </citation>
    <scope>NUCLEOTIDE SEQUENCE [LARGE SCALE GENOMIC DNA]</scope>
    <source>
        <strain evidence="1 2">DSM 17907</strain>
    </source>
</reference>
<sequence>MDIKLNKNNKLETSIPINGRGWCDWKLNTIQMGLEYDEKKSVIKIFRSALGKWLHSI</sequence>
<name>A0A2D0LA14_9GAMM</name>
<dbReference type="EMBL" id="NJCX01000016">
    <property type="protein sequence ID" value="PHM72513.1"/>
    <property type="molecule type" value="Genomic_DNA"/>
</dbReference>
<accession>A0A2D0LA14</accession>